<dbReference type="Gramene" id="rna-gnl|WGS:JABURB|Cocit.L3793.1">
    <property type="protein sequence ID" value="cds-KAF7846763.1"/>
    <property type="gene ID" value="gene-BT93_L3793"/>
</dbReference>
<feature type="non-terminal residue" evidence="7">
    <location>
        <position position="309"/>
    </location>
</feature>
<dbReference type="PANTHER" id="PTHR22849">
    <property type="entry name" value="WDSAM1 PROTEIN"/>
    <property type="match status" value="1"/>
</dbReference>
<comment type="caution">
    <text evidence="7">The sequence shown here is derived from an EMBL/GenBank/DDBJ whole genome shotgun (WGS) entry which is preliminary data.</text>
</comment>
<dbReference type="CDD" id="cd16664">
    <property type="entry name" value="RING-Ubox_PUB"/>
    <property type="match status" value="1"/>
</dbReference>
<dbReference type="SUPFAM" id="SSF57850">
    <property type="entry name" value="RING/U-box"/>
    <property type="match status" value="1"/>
</dbReference>
<evidence type="ECO:0000256" key="1">
    <source>
        <dbReference type="ARBA" id="ARBA00000900"/>
    </source>
</evidence>
<dbReference type="Gene3D" id="1.25.10.10">
    <property type="entry name" value="Leucine-rich Repeat Variant"/>
    <property type="match status" value="1"/>
</dbReference>
<name>A0A8T0CGZ7_CORYI</name>
<keyword evidence="4 5" id="KW-0833">Ubl conjugation pathway</keyword>
<protein>
    <recommendedName>
        <fullName evidence="5 6">U-box domain-containing protein</fullName>
        <ecNumber evidence="5">2.3.2.27</ecNumber>
    </recommendedName>
    <alternativeName>
        <fullName evidence="5">RING-type E3 ubiquitin transferase PUB</fullName>
    </alternativeName>
</protein>
<dbReference type="GO" id="GO:0061630">
    <property type="term" value="F:ubiquitin protein ligase activity"/>
    <property type="evidence" value="ECO:0007669"/>
    <property type="project" value="UniProtKB-UniRule"/>
</dbReference>
<feature type="domain" description="U-box" evidence="6">
    <location>
        <begin position="7"/>
        <end position="81"/>
    </location>
</feature>
<dbReference type="InterPro" id="IPR013083">
    <property type="entry name" value="Znf_RING/FYVE/PHD"/>
</dbReference>
<evidence type="ECO:0000256" key="5">
    <source>
        <dbReference type="RuleBase" id="RU369093"/>
    </source>
</evidence>
<comment type="function">
    <text evidence="5">Functions as an E3 ubiquitin ligase.</text>
</comment>
<keyword evidence="8" id="KW-1185">Reference proteome</keyword>
<comment type="pathway">
    <text evidence="2 5">Protein modification; protein ubiquitination.</text>
</comment>
<dbReference type="EC" id="2.3.2.27" evidence="5"/>
<dbReference type="PROSITE" id="PS51698">
    <property type="entry name" value="U_BOX"/>
    <property type="match status" value="1"/>
</dbReference>
<dbReference type="PANTHER" id="PTHR22849:SF103">
    <property type="entry name" value="U-BOX DOMAIN-CONTAINING PROTEIN"/>
    <property type="match status" value="1"/>
</dbReference>
<dbReference type="FunFam" id="3.30.40.10:FF:000442">
    <property type="entry name" value="RING-type E3 ubiquitin transferase"/>
    <property type="match status" value="1"/>
</dbReference>
<keyword evidence="3 5" id="KW-0808">Transferase</keyword>
<evidence type="ECO:0000313" key="8">
    <source>
        <dbReference type="Proteomes" id="UP000806378"/>
    </source>
</evidence>
<gene>
    <name evidence="7" type="ORF">BT93_L3793</name>
</gene>
<dbReference type="SUPFAM" id="SSF48371">
    <property type="entry name" value="ARM repeat"/>
    <property type="match status" value="1"/>
</dbReference>
<reference evidence="7" key="1">
    <citation type="submission" date="2020-05" db="EMBL/GenBank/DDBJ databases">
        <title>WGS assembly of Corymbia citriodora subspecies variegata.</title>
        <authorList>
            <person name="Barry K."/>
            <person name="Hundley H."/>
            <person name="Shu S."/>
            <person name="Jenkins J."/>
            <person name="Grimwood J."/>
            <person name="Baten A."/>
        </authorList>
    </citation>
    <scope>NUCLEOTIDE SEQUENCE</scope>
    <source>
        <strain evidence="7">CV2-018</strain>
    </source>
</reference>
<dbReference type="InterPro" id="IPR045185">
    <property type="entry name" value="PUB22/23/24-like"/>
</dbReference>
<comment type="catalytic activity">
    <reaction evidence="1 5">
        <text>S-ubiquitinyl-[E2 ubiquitin-conjugating enzyme]-L-cysteine + [acceptor protein]-L-lysine = [E2 ubiquitin-conjugating enzyme]-L-cysteine + N(6)-ubiquitinyl-[acceptor protein]-L-lysine.</text>
        <dbReference type="EC" id="2.3.2.27"/>
    </reaction>
</comment>
<dbReference type="InterPro" id="IPR045210">
    <property type="entry name" value="RING-Ubox_PUB"/>
</dbReference>
<dbReference type="EMBL" id="MU091924">
    <property type="protein sequence ID" value="KAF7846763.1"/>
    <property type="molecule type" value="Genomic_DNA"/>
</dbReference>
<evidence type="ECO:0000259" key="6">
    <source>
        <dbReference type="PROSITE" id="PS51698"/>
    </source>
</evidence>
<evidence type="ECO:0000256" key="3">
    <source>
        <dbReference type="ARBA" id="ARBA00022679"/>
    </source>
</evidence>
<dbReference type="OrthoDB" id="10064100at2759"/>
<sequence length="309" mass="34390">MKDPEMGVPHLFRCPISLDLFTDPVTLCTGQTYDRSSIEKWLAAGNLTCPVTMQRLHDPSVVPNHTLRHLIEQWLQLGHEAGTNHVRTIDPDHCLIALRHSLESPESTLPDKVRMLGRVRVMSAESPSKCAAFLRLGFLPMLLELIFGNAESRATSAPSPDHAHFIDQALSCTLILLDLGGLQCLNMLKEQSKLASFLVLFEHGTVTTKISLCRLVETMSSSFETKELFTTLGHRLQIIRGMILLLHQDPEVSEAAIKAISSLCSLESIREILLREGLINGLLAYISHAKTQERAPAVHLGMRLLERLL</sequence>
<organism evidence="7 8">
    <name type="scientific">Corymbia citriodora subsp. variegata</name>
    <dbReference type="NCBI Taxonomy" id="360336"/>
    <lineage>
        <taxon>Eukaryota</taxon>
        <taxon>Viridiplantae</taxon>
        <taxon>Streptophyta</taxon>
        <taxon>Embryophyta</taxon>
        <taxon>Tracheophyta</taxon>
        <taxon>Spermatophyta</taxon>
        <taxon>Magnoliopsida</taxon>
        <taxon>eudicotyledons</taxon>
        <taxon>Gunneridae</taxon>
        <taxon>Pentapetalae</taxon>
        <taxon>rosids</taxon>
        <taxon>malvids</taxon>
        <taxon>Myrtales</taxon>
        <taxon>Myrtaceae</taxon>
        <taxon>Myrtoideae</taxon>
        <taxon>Eucalypteae</taxon>
        <taxon>Corymbia</taxon>
    </lineage>
</organism>
<dbReference type="SMART" id="SM00504">
    <property type="entry name" value="Ubox"/>
    <property type="match status" value="1"/>
</dbReference>
<dbReference type="GO" id="GO:0016567">
    <property type="term" value="P:protein ubiquitination"/>
    <property type="evidence" value="ECO:0007669"/>
    <property type="project" value="UniProtKB-UniRule"/>
</dbReference>
<evidence type="ECO:0000256" key="2">
    <source>
        <dbReference type="ARBA" id="ARBA00004906"/>
    </source>
</evidence>
<evidence type="ECO:0000256" key="4">
    <source>
        <dbReference type="ARBA" id="ARBA00022786"/>
    </source>
</evidence>
<proteinExistence type="predicted"/>
<dbReference type="InterPro" id="IPR011989">
    <property type="entry name" value="ARM-like"/>
</dbReference>
<dbReference type="Proteomes" id="UP000806378">
    <property type="component" value="Unassembled WGS sequence"/>
</dbReference>
<accession>A0A8T0CGZ7</accession>
<dbReference type="InterPro" id="IPR016024">
    <property type="entry name" value="ARM-type_fold"/>
</dbReference>
<dbReference type="AlphaFoldDB" id="A0A8T0CGZ7"/>
<dbReference type="InterPro" id="IPR003613">
    <property type="entry name" value="Ubox_domain"/>
</dbReference>
<dbReference type="Gene3D" id="3.30.40.10">
    <property type="entry name" value="Zinc/RING finger domain, C3HC4 (zinc finger)"/>
    <property type="match status" value="1"/>
</dbReference>
<evidence type="ECO:0000313" key="7">
    <source>
        <dbReference type="EMBL" id="KAF7846763.1"/>
    </source>
</evidence>
<dbReference type="Pfam" id="PF04564">
    <property type="entry name" value="U-box"/>
    <property type="match status" value="1"/>
</dbReference>